<name>A0A1V4I8X3_9FIRM</name>
<evidence type="ECO:0000313" key="2">
    <source>
        <dbReference type="Proteomes" id="UP000190140"/>
    </source>
</evidence>
<dbReference type="CDD" id="cd24049">
    <property type="entry name" value="ASKHA_NBD_PilM"/>
    <property type="match status" value="1"/>
</dbReference>
<dbReference type="AlphaFoldDB" id="A0A1V4I8X3"/>
<dbReference type="PANTHER" id="PTHR32432:SF3">
    <property type="entry name" value="ETHANOLAMINE UTILIZATION PROTEIN EUTJ"/>
    <property type="match status" value="1"/>
</dbReference>
<dbReference type="InterPro" id="IPR050696">
    <property type="entry name" value="FtsA/MreB"/>
</dbReference>
<accession>A0A1V4I8X3</accession>
<dbReference type="NCBIfam" id="TIGR01175">
    <property type="entry name" value="pilM"/>
    <property type="match status" value="1"/>
</dbReference>
<dbReference type="Pfam" id="PF11104">
    <property type="entry name" value="PilM_2"/>
    <property type="match status" value="1"/>
</dbReference>
<dbReference type="EMBL" id="MZGW01000002">
    <property type="protein sequence ID" value="OPJ56334.1"/>
    <property type="molecule type" value="Genomic_DNA"/>
</dbReference>
<reference evidence="1 2" key="1">
    <citation type="submission" date="2017-03" db="EMBL/GenBank/DDBJ databases">
        <title>Genome sequence of Clostridium thermoalcaliphilum DSM 7309.</title>
        <authorList>
            <person name="Poehlein A."/>
            <person name="Daniel R."/>
        </authorList>
    </citation>
    <scope>NUCLEOTIDE SEQUENCE [LARGE SCALE GENOMIC DNA]</scope>
    <source>
        <strain evidence="1 2">DSM 7309</strain>
    </source>
</reference>
<dbReference type="OrthoDB" id="5291956at2"/>
<gene>
    <name evidence="1" type="ORF">CLOTH_07380</name>
</gene>
<dbReference type="Gene3D" id="3.30.1490.300">
    <property type="match status" value="1"/>
</dbReference>
<sequence>MLNDILSIDIGSRNIKMVVGNKKPDKLIIKKASIIKTPNESFSDGNILDIKSISDVIKSEIVNQNIKVRKAICTFQSTSVISRELYLPIVSQKELQKMINFEIEQYLPIQLDEYVIEHKILQKLIQDNIYKYRIWICAVPKSIAKKYFELLNELNLDPIALDINSNAISKLYKESEYKSQTIAVIDMGYTFLNVKIISKGVSQFSRLINGGGRDIDSSISNILDINLSESEKKKTQYSIIDDNLLVHQAIIPCVENWVEDIKRVFKYYTSRDRENSIDTVFLHGGSSNISEISNYISTSLNIPTYTVDKIDGIITKVKNIDTKLYLNCIGALIRN</sequence>
<keyword evidence="2" id="KW-1185">Reference proteome</keyword>
<comment type="caution">
    <text evidence="1">The sequence shown here is derived from an EMBL/GenBank/DDBJ whole genome shotgun (WGS) entry which is preliminary data.</text>
</comment>
<dbReference type="Gene3D" id="3.30.420.40">
    <property type="match status" value="2"/>
</dbReference>
<dbReference type="InterPro" id="IPR043129">
    <property type="entry name" value="ATPase_NBD"/>
</dbReference>
<dbReference type="STRING" id="29349.CLOTH_07380"/>
<dbReference type="RefSeq" id="WP_079411343.1">
    <property type="nucleotide sequence ID" value="NZ_MZGW01000002.1"/>
</dbReference>
<evidence type="ECO:0000313" key="1">
    <source>
        <dbReference type="EMBL" id="OPJ56334.1"/>
    </source>
</evidence>
<protein>
    <submittedName>
        <fullName evidence="1">Competence protein A</fullName>
    </submittedName>
</protein>
<dbReference type="SUPFAM" id="SSF53067">
    <property type="entry name" value="Actin-like ATPase domain"/>
    <property type="match status" value="2"/>
</dbReference>
<dbReference type="PIRSF" id="PIRSF019169">
    <property type="entry name" value="PilM"/>
    <property type="match status" value="1"/>
</dbReference>
<proteinExistence type="predicted"/>
<dbReference type="PANTHER" id="PTHR32432">
    <property type="entry name" value="CELL DIVISION PROTEIN FTSA-RELATED"/>
    <property type="match status" value="1"/>
</dbReference>
<dbReference type="Proteomes" id="UP000190140">
    <property type="component" value="Unassembled WGS sequence"/>
</dbReference>
<dbReference type="InterPro" id="IPR005883">
    <property type="entry name" value="PilM"/>
</dbReference>
<organism evidence="1 2">
    <name type="scientific">Alkalithermobacter paradoxus</name>
    <dbReference type="NCBI Taxonomy" id="29349"/>
    <lineage>
        <taxon>Bacteria</taxon>
        <taxon>Bacillati</taxon>
        <taxon>Bacillota</taxon>
        <taxon>Clostridia</taxon>
        <taxon>Peptostreptococcales</taxon>
        <taxon>Tepidibacteraceae</taxon>
        <taxon>Alkalithermobacter</taxon>
    </lineage>
</organism>